<accession>A0A2S6ANH3</accession>
<comment type="caution">
    <text evidence="3">The sequence shown here is derived from an EMBL/GenBank/DDBJ whole genome shotgun (WGS) entry which is preliminary data.</text>
</comment>
<dbReference type="AlphaFoldDB" id="A0A2S6ANH3"/>
<feature type="compositionally biased region" description="Polar residues" evidence="1">
    <location>
        <begin position="29"/>
        <end position="61"/>
    </location>
</feature>
<proteinExistence type="predicted"/>
<evidence type="ECO:0000256" key="2">
    <source>
        <dbReference type="SAM" id="SignalP"/>
    </source>
</evidence>
<dbReference type="RefSeq" id="WP_104380035.1">
    <property type="nucleotide sequence ID" value="NZ_PSZC01000012.1"/>
</dbReference>
<evidence type="ECO:0008006" key="5">
    <source>
        <dbReference type="Google" id="ProtNLM"/>
    </source>
</evidence>
<protein>
    <recommendedName>
        <fullName evidence="5">DUF3558 domain-containing protein</fullName>
    </recommendedName>
</protein>
<evidence type="ECO:0000313" key="3">
    <source>
        <dbReference type="EMBL" id="PPJ36759.1"/>
    </source>
</evidence>
<gene>
    <name evidence="3" type="ORF">C5E45_18260</name>
</gene>
<dbReference type="EMBL" id="PSZC01000012">
    <property type="protein sequence ID" value="PPJ36759.1"/>
    <property type="molecule type" value="Genomic_DNA"/>
</dbReference>
<feature type="signal peptide" evidence="2">
    <location>
        <begin position="1"/>
        <end position="20"/>
    </location>
</feature>
<dbReference type="PROSITE" id="PS51257">
    <property type="entry name" value="PROKAR_LIPOPROTEIN"/>
    <property type="match status" value="1"/>
</dbReference>
<sequence>MRRIALYYLPLAVTAAMVAACSTSDGDISQSVTDSASATTDAPSNAATRPTLTASQLQPPSQVDEYTRSSGRPQVAFDPCTWIPDEAVTRAGFDPRSRKRGDDQVAEITFLICNFSAKNKTLTVMSGNATWDEDSQKNGSWSEPLTINGREARWVRDPALKRGCDIHLRTRSGFVDIGVTLTADGVIDGMKPCDGLETAASEIEPAIGKDN</sequence>
<evidence type="ECO:0000313" key="4">
    <source>
        <dbReference type="Proteomes" id="UP000239874"/>
    </source>
</evidence>
<organism evidence="3 4">
    <name type="scientific">Nocardia nova</name>
    <dbReference type="NCBI Taxonomy" id="37330"/>
    <lineage>
        <taxon>Bacteria</taxon>
        <taxon>Bacillati</taxon>
        <taxon>Actinomycetota</taxon>
        <taxon>Actinomycetes</taxon>
        <taxon>Mycobacteriales</taxon>
        <taxon>Nocardiaceae</taxon>
        <taxon>Nocardia</taxon>
    </lineage>
</organism>
<dbReference type="Pfam" id="PF12079">
    <property type="entry name" value="DUF3558"/>
    <property type="match status" value="1"/>
</dbReference>
<dbReference type="Proteomes" id="UP000239874">
    <property type="component" value="Unassembled WGS sequence"/>
</dbReference>
<feature type="region of interest" description="Disordered" evidence="1">
    <location>
        <begin position="29"/>
        <end position="72"/>
    </location>
</feature>
<reference evidence="3 4" key="1">
    <citation type="submission" date="2018-02" db="EMBL/GenBank/DDBJ databases">
        <title>8 Nocardia nova and 1 Nocardia cyriacigeorgica strain used for evolution to TMP-SMX.</title>
        <authorList>
            <person name="Mehta H."/>
            <person name="Weng J."/>
            <person name="Shamoo Y."/>
        </authorList>
    </citation>
    <scope>NUCLEOTIDE SEQUENCE [LARGE SCALE GENOMIC DNA]</scope>
    <source>
        <strain evidence="3 4">MDA3139</strain>
    </source>
</reference>
<name>A0A2S6ANH3_9NOCA</name>
<feature type="chain" id="PRO_5038851216" description="DUF3558 domain-containing protein" evidence="2">
    <location>
        <begin position="21"/>
        <end position="211"/>
    </location>
</feature>
<keyword evidence="2" id="KW-0732">Signal</keyword>
<evidence type="ECO:0000256" key="1">
    <source>
        <dbReference type="SAM" id="MobiDB-lite"/>
    </source>
</evidence>
<dbReference type="InterPro" id="IPR024520">
    <property type="entry name" value="DUF3558"/>
</dbReference>